<reference evidence="3" key="1">
    <citation type="submission" date="2025-08" db="UniProtKB">
        <authorList>
            <consortium name="Ensembl"/>
        </authorList>
    </citation>
    <scope>IDENTIFICATION</scope>
</reference>
<feature type="region of interest" description="Disordered" evidence="1">
    <location>
        <begin position="150"/>
        <end position="206"/>
    </location>
</feature>
<sequence length="261" mass="28223">MAVLVQEKAVTPLMVWTRVLGRTPSILAPPSLPPPRTTSCPLHPQTWRIMTDSTEHQAKSAPAFLAPHTPLQPLPCPLLLPLAHGPTWPLLLPHLLLPLPWLRYPSPSPSGFDSSPPTPPLPPPIPPPLPHLLFPIRPPSLRLLPLSPPGWWRTSSSSSPPPPPGPPPPTSGPPPPSFSIGAPPPLKSTQAQPEAPADAHSDLLSAIRQGFNLRKVEEQKEQEKKDNYGNDVAAILSRRIAVECSDSEDDSSELGDDDWSE</sequence>
<dbReference type="Proteomes" id="UP000694402">
    <property type="component" value="Unassembled WGS sequence"/>
</dbReference>
<reference evidence="3" key="2">
    <citation type="submission" date="2025-09" db="UniProtKB">
        <authorList>
            <consortium name="Ensembl"/>
        </authorList>
    </citation>
    <scope>IDENTIFICATION</scope>
</reference>
<keyword evidence="4" id="KW-1185">Reference proteome</keyword>
<name>A0A8C8GXD9_ONCTS</name>
<dbReference type="Pfam" id="PF02205">
    <property type="entry name" value="WH2"/>
    <property type="match status" value="1"/>
</dbReference>
<protein>
    <recommendedName>
        <fullName evidence="2">WH2 domain-containing protein</fullName>
    </recommendedName>
</protein>
<dbReference type="SMART" id="SM00246">
    <property type="entry name" value="WH2"/>
    <property type="match status" value="1"/>
</dbReference>
<accession>A0A8C8GXD9</accession>
<evidence type="ECO:0000256" key="1">
    <source>
        <dbReference type="SAM" id="MobiDB-lite"/>
    </source>
</evidence>
<feature type="compositionally biased region" description="Pro residues" evidence="1">
    <location>
        <begin position="159"/>
        <end position="186"/>
    </location>
</feature>
<evidence type="ECO:0000313" key="4">
    <source>
        <dbReference type="Proteomes" id="UP000694402"/>
    </source>
</evidence>
<dbReference type="Gene3D" id="6.10.280.150">
    <property type="match status" value="1"/>
</dbReference>
<dbReference type="AlphaFoldDB" id="A0A8C8GXD9"/>
<dbReference type="Ensembl" id="ENSOTST00005060843.2">
    <property type="protein sequence ID" value="ENSOTSP00005055865.2"/>
    <property type="gene ID" value="ENSOTSG00005027018.2"/>
</dbReference>
<gene>
    <name evidence="3" type="primary">EBI3</name>
</gene>
<dbReference type="InterPro" id="IPR003124">
    <property type="entry name" value="WH2_dom"/>
</dbReference>
<dbReference type="GO" id="GO:0003779">
    <property type="term" value="F:actin binding"/>
    <property type="evidence" value="ECO:0007669"/>
    <property type="project" value="InterPro"/>
</dbReference>
<evidence type="ECO:0000313" key="3">
    <source>
        <dbReference type="Ensembl" id="ENSOTSP00005055865.2"/>
    </source>
</evidence>
<feature type="domain" description="WH2" evidence="2">
    <location>
        <begin position="199"/>
        <end position="216"/>
    </location>
</feature>
<proteinExistence type="predicted"/>
<feature type="region of interest" description="Disordered" evidence="1">
    <location>
        <begin position="242"/>
        <end position="261"/>
    </location>
</feature>
<dbReference type="PRINTS" id="PR01217">
    <property type="entry name" value="PRICHEXTENSN"/>
</dbReference>
<feature type="compositionally biased region" description="Acidic residues" evidence="1">
    <location>
        <begin position="245"/>
        <end position="261"/>
    </location>
</feature>
<dbReference type="PROSITE" id="PS51082">
    <property type="entry name" value="WH2"/>
    <property type="match status" value="1"/>
</dbReference>
<evidence type="ECO:0000259" key="2">
    <source>
        <dbReference type="PROSITE" id="PS51082"/>
    </source>
</evidence>
<dbReference type="GeneTree" id="ENSGT00950000182962"/>
<organism evidence="3 4">
    <name type="scientific">Oncorhynchus tshawytscha</name>
    <name type="common">Chinook salmon</name>
    <name type="synonym">Salmo tshawytscha</name>
    <dbReference type="NCBI Taxonomy" id="74940"/>
    <lineage>
        <taxon>Eukaryota</taxon>
        <taxon>Metazoa</taxon>
        <taxon>Chordata</taxon>
        <taxon>Craniata</taxon>
        <taxon>Vertebrata</taxon>
        <taxon>Euteleostomi</taxon>
        <taxon>Actinopterygii</taxon>
        <taxon>Neopterygii</taxon>
        <taxon>Teleostei</taxon>
        <taxon>Protacanthopterygii</taxon>
        <taxon>Salmoniformes</taxon>
        <taxon>Salmonidae</taxon>
        <taxon>Salmoninae</taxon>
        <taxon>Oncorhynchus</taxon>
    </lineage>
</organism>